<comment type="caution">
    <text evidence="1">The sequence shown here is derived from an EMBL/GenBank/DDBJ whole genome shotgun (WGS) entry which is preliminary data.</text>
</comment>
<organism evidence="1 2">
    <name type="scientific">Vallitalea maricola</name>
    <dbReference type="NCBI Taxonomy" id="3074433"/>
    <lineage>
        <taxon>Bacteria</taxon>
        <taxon>Bacillati</taxon>
        <taxon>Bacillota</taxon>
        <taxon>Clostridia</taxon>
        <taxon>Lachnospirales</taxon>
        <taxon>Vallitaleaceae</taxon>
        <taxon>Vallitalea</taxon>
    </lineage>
</organism>
<reference evidence="1" key="1">
    <citation type="submission" date="2023-09" db="EMBL/GenBank/DDBJ databases">
        <title>Vallitalea sediminicola and Vallitalea maricola sp. nov., anaerobic bacteria isolated from marine sediment.</title>
        <authorList>
            <person name="Hirano S."/>
            <person name="Maeda A."/>
            <person name="Terahara T."/>
            <person name="Mori K."/>
            <person name="Hamada M."/>
            <person name="Matsumoto R."/>
            <person name="Kobayashi T."/>
        </authorList>
    </citation>
    <scope>NUCLEOTIDE SEQUENCE</scope>
    <source>
        <strain evidence="1">AN17-2</strain>
    </source>
</reference>
<accession>A0ACB5URJ3</accession>
<protein>
    <submittedName>
        <fullName evidence="1">Uncharacterized protein</fullName>
    </submittedName>
</protein>
<dbReference type="EMBL" id="BTPU01000102">
    <property type="protein sequence ID" value="GMQ65228.1"/>
    <property type="molecule type" value="Genomic_DNA"/>
</dbReference>
<name>A0ACB5URJ3_9FIRM</name>
<evidence type="ECO:0000313" key="1">
    <source>
        <dbReference type="EMBL" id="GMQ65228.1"/>
    </source>
</evidence>
<proteinExistence type="predicted"/>
<gene>
    <name evidence="1" type="ORF">AN2V17_44700</name>
</gene>
<sequence length="136" mass="15878">MFVKRLRQLREDRGLKQKDIAKLLNITTSAYGYYEQGKRNLDMNTLKTLSDYYNVSTDYMLGRTDIPLPIETFLQDKQVDEKLNDIIEEISNSKDLKYNNRQLNTQTRNFLIKMLTNTCDIAGEINSIVSDNSKNK</sequence>
<evidence type="ECO:0000313" key="2">
    <source>
        <dbReference type="Proteomes" id="UP001374599"/>
    </source>
</evidence>
<keyword evidence="2" id="KW-1185">Reference proteome</keyword>
<dbReference type="Proteomes" id="UP001374599">
    <property type="component" value="Unassembled WGS sequence"/>
</dbReference>